<feature type="transmembrane region" description="Helical" evidence="2">
    <location>
        <begin position="126"/>
        <end position="146"/>
    </location>
</feature>
<organism evidence="4 5">
    <name type="scientific">Propionicimonas paludicola</name>
    <dbReference type="NCBI Taxonomy" id="185243"/>
    <lineage>
        <taxon>Bacteria</taxon>
        <taxon>Bacillati</taxon>
        <taxon>Actinomycetota</taxon>
        <taxon>Actinomycetes</taxon>
        <taxon>Propionibacteriales</taxon>
        <taxon>Nocardioidaceae</taxon>
        <taxon>Propionicimonas</taxon>
    </lineage>
</organism>
<proteinExistence type="inferred from homology"/>
<keyword evidence="5" id="KW-1185">Reference proteome</keyword>
<comment type="similarity">
    <text evidence="1">Belongs to the peptidase A24 family.</text>
</comment>
<keyword evidence="2" id="KW-0812">Transmembrane</keyword>
<feature type="transmembrane region" description="Helical" evidence="2">
    <location>
        <begin position="102"/>
        <end position="119"/>
    </location>
</feature>
<keyword evidence="4" id="KW-0489">Methyltransferase</keyword>
<evidence type="ECO:0000313" key="5">
    <source>
        <dbReference type="Proteomes" id="UP000226079"/>
    </source>
</evidence>
<dbReference type="PANTHER" id="PTHR30487:SF0">
    <property type="entry name" value="PREPILIN LEADER PEPTIDASE_N-METHYLTRANSFERASE-RELATED"/>
    <property type="match status" value="1"/>
</dbReference>
<reference evidence="4 5" key="1">
    <citation type="submission" date="2017-10" db="EMBL/GenBank/DDBJ databases">
        <title>Sequencing the genomes of 1000 actinobacteria strains.</title>
        <authorList>
            <person name="Klenk H.-P."/>
        </authorList>
    </citation>
    <scope>NUCLEOTIDE SEQUENCE [LARGE SCALE GENOMIC DNA]</scope>
    <source>
        <strain evidence="4 5">DSM 15597</strain>
    </source>
</reference>
<feature type="domain" description="Prepilin type IV endopeptidase peptidase" evidence="3">
    <location>
        <begin position="86"/>
        <end position="186"/>
    </location>
</feature>
<keyword evidence="2" id="KW-0472">Membrane</keyword>
<dbReference type="InterPro" id="IPR050882">
    <property type="entry name" value="Prepilin_peptidase/N-MTase"/>
</dbReference>
<dbReference type="GO" id="GO:0005886">
    <property type="term" value="C:plasma membrane"/>
    <property type="evidence" value="ECO:0007669"/>
    <property type="project" value="TreeGrafter"/>
</dbReference>
<gene>
    <name evidence="4" type="ORF">ATK74_2148</name>
</gene>
<dbReference type="Pfam" id="PF01478">
    <property type="entry name" value="Peptidase_A24"/>
    <property type="match status" value="1"/>
</dbReference>
<evidence type="ECO:0000259" key="3">
    <source>
        <dbReference type="Pfam" id="PF01478"/>
    </source>
</evidence>
<evidence type="ECO:0000256" key="1">
    <source>
        <dbReference type="ARBA" id="ARBA00005801"/>
    </source>
</evidence>
<evidence type="ECO:0000256" key="2">
    <source>
        <dbReference type="SAM" id="Phobius"/>
    </source>
</evidence>
<feature type="transmembrane region" description="Helical" evidence="2">
    <location>
        <begin position="203"/>
        <end position="220"/>
    </location>
</feature>
<accession>A0A2A9CU25</accession>
<keyword evidence="4" id="KW-0808">Transferase</keyword>
<name>A0A2A9CU25_9ACTN</name>
<comment type="caution">
    <text evidence="4">The sequence shown here is derived from an EMBL/GenBank/DDBJ whole genome shotgun (WGS) entry which is preliminary data.</text>
</comment>
<dbReference type="OrthoDB" id="2087435at2"/>
<sequence length="221" mass="23128">MPWQAITPALLAVLLTGLVAALTGPVLRWLPVPPDEPDARPYAELLSPGFRITVAAATLATGLIAFYLTDPRLWLAWSALVLTGPLLGLIDGRTGLLPLRLNYVGLGIAIAGAGLAAWLSADPSILLWAAVGGVGCFCLFWLIWYFSGGQLGFGDVRLAAVLGVITGATSMPLLLWAFLIGSLVGMVWSLIAARGRGIPYGPSMLIGPPLALIVGQFIGFL</sequence>
<dbReference type="PANTHER" id="PTHR30487">
    <property type="entry name" value="TYPE 4 PREPILIN-LIKE PROTEINS LEADER PEPTIDE-PROCESSING ENZYME"/>
    <property type="match status" value="1"/>
</dbReference>
<keyword evidence="2" id="KW-1133">Transmembrane helix</keyword>
<feature type="transmembrane region" description="Helical" evidence="2">
    <location>
        <begin position="45"/>
        <end position="66"/>
    </location>
</feature>
<dbReference type="Proteomes" id="UP000226079">
    <property type="component" value="Unassembled WGS sequence"/>
</dbReference>
<dbReference type="GO" id="GO:0008168">
    <property type="term" value="F:methyltransferase activity"/>
    <property type="evidence" value="ECO:0007669"/>
    <property type="project" value="UniProtKB-KW"/>
</dbReference>
<dbReference type="EMBL" id="PDJC01000001">
    <property type="protein sequence ID" value="PFG17575.1"/>
    <property type="molecule type" value="Genomic_DNA"/>
</dbReference>
<dbReference type="InterPro" id="IPR000045">
    <property type="entry name" value="Prepilin_IV_endopep_pep"/>
</dbReference>
<dbReference type="Gene3D" id="1.20.120.1220">
    <property type="match status" value="1"/>
</dbReference>
<feature type="transmembrane region" description="Helical" evidence="2">
    <location>
        <begin position="73"/>
        <end position="90"/>
    </location>
</feature>
<dbReference type="RefSeq" id="WP_098460991.1">
    <property type="nucleotide sequence ID" value="NZ_PDJC01000001.1"/>
</dbReference>
<protein>
    <submittedName>
        <fullName evidence="4">Leader peptidase (Prepilin peptidase)/N-methyltransferase</fullName>
    </submittedName>
</protein>
<dbReference type="GO" id="GO:0006465">
    <property type="term" value="P:signal peptide processing"/>
    <property type="evidence" value="ECO:0007669"/>
    <property type="project" value="TreeGrafter"/>
</dbReference>
<dbReference type="GO" id="GO:0032259">
    <property type="term" value="P:methylation"/>
    <property type="evidence" value="ECO:0007669"/>
    <property type="project" value="UniProtKB-KW"/>
</dbReference>
<evidence type="ECO:0000313" key="4">
    <source>
        <dbReference type="EMBL" id="PFG17575.1"/>
    </source>
</evidence>
<dbReference type="GO" id="GO:0004190">
    <property type="term" value="F:aspartic-type endopeptidase activity"/>
    <property type="evidence" value="ECO:0007669"/>
    <property type="project" value="InterPro"/>
</dbReference>
<dbReference type="AlphaFoldDB" id="A0A2A9CU25"/>
<feature type="transmembrane region" description="Helical" evidence="2">
    <location>
        <begin position="158"/>
        <end position="191"/>
    </location>
</feature>